<dbReference type="InterPro" id="IPR025948">
    <property type="entry name" value="HTH-like_dom"/>
</dbReference>
<comment type="caution">
    <text evidence="4">The sequence shown here is derived from an EMBL/GenBank/DDBJ whole genome shotgun (WGS) entry which is preliminary data.</text>
</comment>
<evidence type="ECO:0000259" key="3">
    <source>
        <dbReference type="PROSITE" id="PS50994"/>
    </source>
</evidence>
<dbReference type="Gene3D" id="3.30.420.10">
    <property type="entry name" value="Ribonuclease H-like superfamily/Ribonuclease H"/>
    <property type="match status" value="1"/>
</dbReference>
<dbReference type="AlphaFoldDB" id="A0AA94UFU5"/>
<sequence length="351" mass="38287">MLSEHGCQIAPRTFYAWLSRPPSARTLWDTVITEVLAGYYEPDEKGRRTPESLYGATKMWAHLQRQGITVARCTVERLMRANGWHGVTRRKKVRTTIADPAAGRAPDLVDRQFRVPAPNRLLVADFTYVRLSSGAFVYTAFAIDAYAGRIVGWTCSASKSDAFVRRAIQHAAELRRREGNPLSGSTIHHSDAGSQYTSVRFGVRGHEKVPTGGQVEVSSFGQVKVSTLCSSCRSGTAGPDGDGEGANQSPSPPGSSIEVCEGPYGHHFYLSTARVVPSRRRCVRHHSPDRQEGHGQVRSRPGGRAAATTGRTNPQLRCGGRPGRRACREIAGPHLGQATAADRGGRRLCRF</sequence>
<organism evidence="4 5">
    <name type="scientific">Mycolicibacterium phocaicum</name>
    <dbReference type="NCBI Taxonomy" id="319706"/>
    <lineage>
        <taxon>Bacteria</taxon>
        <taxon>Bacillati</taxon>
        <taxon>Actinomycetota</taxon>
        <taxon>Actinomycetes</taxon>
        <taxon>Mycobacteriales</taxon>
        <taxon>Mycobacteriaceae</taxon>
        <taxon>Mycolicibacterium</taxon>
    </lineage>
</organism>
<dbReference type="InterPro" id="IPR001584">
    <property type="entry name" value="Integrase_cat-core"/>
</dbReference>
<dbReference type="InterPro" id="IPR012337">
    <property type="entry name" value="RNaseH-like_sf"/>
</dbReference>
<feature type="region of interest" description="Disordered" evidence="2">
    <location>
        <begin position="234"/>
        <end position="257"/>
    </location>
</feature>
<dbReference type="InterPro" id="IPR050900">
    <property type="entry name" value="Transposase_IS3/IS150/IS904"/>
</dbReference>
<dbReference type="EMBL" id="POTM01000013">
    <property type="protein sequence ID" value="TLH73679.1"/>
    <property type="molecule type" value="Genomic_DNA"/>
</dbReference>
<evidence type="ECO:0000256" key="2">
    <source>
        <dbReference type="SAM" id="MobiDB-lite"/>
    </source>
</evidence>
<evidence type="ECO:0000313" key="5">
    <source>
        <dbReference type="Proteomes" id="UP000309984"/>
    </source>
</evidence>
<dbReference type="PROSITE" id="PS50994">
    <property type="entry name" value="INTEGRASE"/>
    <property type="match status" value="1"/>
</dbReference>
<dbReference type="Pfam" id="PF13276">
    <property type="entry name" value="HTH_21"/>
    <property type="match status" value="1"/>
</dbReference>
<name>A0AA94UFU5_9MYCO</name>
<reference evidence="4 5" key="1">
    <citation type="submission" date="2018-01" db="EMBL/GenBank/DDBJ databases">
        <title>Comparative genomics of Mycobacterium mucogenicum and Mycobacterium neoaurum clade members emphasizing tRNA and non-coding RNA.</title>
        <authorList>
            <person name="Behra P.R.K."/>
            <person name="Pettersson B.M.F."/>
            <person name="Das S."/>
            <person name="Dasgupta S."/>
            <person name="Kirsebom L.A."/>
        </authorList>
    </citation>
    <scope>NUCLEOTIDE SEQUENCE [LARGE SCALE GENOMIC DNA]</scope>
    <source>
        <strain evidence="4 5">DSM 45104</strain>
    </source>
</reference>
<comment type="function">
    <text evidence="1">Involved in the transposition of the insertion sequence.</text>
</comment>
<gene>
    <name evidence="4" type="ORF">C1S79_04655</name>
</gene>
<feature type="compositionally biased region" description="Basic and acidic residues" evidence="2">
    <location>
        <begin position="286"/>
        <end position="295"/>
    </location>
</feature>
<accession>A0AA94UFU5</accession>
<feature type="region of interest" description="Disordered" evidence="2">
    <location>
        <begin position="280"/>
        <end position="322"/>
    </location>
</feature>
<protein>
    <recommendedName>
        <fullName evidence="3">Integrase catalytic domain-containing protein</fullName>
    </recommendedName>
</protein>
<dbReference type="PANTHER" id="PTHR46889">
    <property type="entry name" value="TRANSPOSASE INSF FOR INSERTION SEQUENCE IS3B-RELATED"/>
    <property type="match status" value="1"/>
</dbReference>
<evidence type="ECO:0000313" key="4">
    <source>
        <dbReference type="EMBL" id="TLH73679.1"/>
    </source>
</evidence>
<dbReference type="Proteomes" id="UP000309984">
    <property type="component" value="Unassembled WGS sequence"/>
</dbReference>
<dbReference type="PANTHER" id="PTHR46889:SF4">
    <property type="entry name" value="TRANSPOSASE INSO FOR INSERTION SEQUENCE ELEMENT IS911B-RELATED"/>
    <property type="match status" value="1"/>
</dbReference>
<dbReference type="SUPFAM" id="SSF53098">
    <property type="entry name" value="Ribonuclease H-like"/>
    <property type="match status" value="1"/>
</dbReference>
<dbReference type="GO" id="GO:0003676">
    <property type="term" value="F:nucleic acid binding"/>
    <property type="evidence" value="ECO:0007669"/>
    <property type="project" value="InterPro"/>
</dbReference>
<keyword evidence="5" id="KW-1185">Reference proteome</keyword>
<proteinExistence type="predicted"/>
<dbReference type="GO" id="GO:0015074">
    <property type="term" value="P:DNA integration"/>
    <property type="evidence" value="ECO:0007669"/>
    <property type="project" value="InterPro"/>
</dbReference>
<dbReference type="InterPro" id="IPR036397">
    <property type="entry name" value="RNaseH_sf"/>
</dbReference>
<feature type="domain" description="Integrase catalytic" evidence="3">
    <location>
        <begin position="114"/>
        <end position="201"/>
    </location>
</feature>
<evidence type="ECO:0000256" key="1">
    <source>
        <dbReference type="ARBA" id="ARBA00002286"/>
    </source>
</evidence>
<dbReference type="Pfam" id="PF00665">
    <property type="entry name" value="rve"/>
    <property type="match status" value="1"/>
</dbReference>